<dbReference type="EMBL" id="MK305890">
    <property type="protein sequence ID" value="QAX92917.1"/>
    <property type="molecule type" value="Genomic_DNA"/>
</dbReference>
<gene>
    <name evidence="1" type="primary">9</name>
    <name evidence="1" type="ORF">SEA_WHEEHEIM_9</name>
</gene>
<organism evidence="1 2">
    <name type="scientific">Streptomyces phage WheeHeim</name>
    <dbReference type="NCBI Taxonomy" id="2500797"/>
    <lineage>
        <taxon>Viruses</taxon>
        <taxon>Varidnaviria</taxon>
        <taxon>Bamfordvirae</taxon>
        <taxon>Preplasmiviricota</taxon>
        <taxon>Prepoliviricotina</taxon>
        <taxon>Tectiliviricetes</taxon>
        <taxon>Kalamavirales</taxon>
        <taxon>Tectiviridae</taxon>
        <taxon>Deltatectivirus</taxon>
        <taxon>Deltatectivirus wheeheim</taxon>
    </lineage>
</organism>
<sequence>MSDSFVPRIAFENPDDESTVYLALVHYIRLQTGNVLLGRMGAVSELANAASLVKEIQESAHVREEFGPIPTDEDLTKFLENGDK</sequence>
<name>A0A411AXT7_9VIRU</name>
<accession>A0A411AXT7</accession>
<dbReference type="GeneID" id="65073104"/>
<evidence type="ECO:0000313" key="2">
    <source>
        <dbReference type="Proteomes" id="UP000290981"/>
    </source>
</evidence>
<evidence type="ECO:0000313" key="1">
    <source>
        <dbReference type="EMBL" id="QAX92917.1"/>
    </source>
</evidence>
<keyword evidence="2" id="KW-1185">Reference proteome</keyword>
<dbReference type="RefSeq" id="YP_010084068.1">
    <property type="nucleotide sequence ID" value="NC_055060.1"/>
</dbReference>
<protein>
    <submittedName>
        <fullName evidence="1">Uncharacterized protein</fullName>
    </submittedName>
</protein>
<dbReference type="KEGG" id="vg:65073104"/>
<proteinExistence type="predicted"/>
<reference evidence="1 2" key="1">
    <citation type="submission" date="2018-12" db="EMBL/GenBank/DDBJ databases">
        <authorList>
            <person name="Huynh A."/>
            <person name="Morcos G.S."/>
            <person name="Braun J."/>
            <person name="Danaila R."/>
            <person name="Emelio N."/>
            <person name="Mathyvannan S."/>
            <person name="Miner K."/>
            <person name="Nayak R."/>
            <person name="Norman C."/>
            <person name="Tran V."/>
            <person name="Wang J."/>
            <person name="Moy A."/>
            <person name="deCarvalho T."/>
            <person name="Erill I."/>
            <person name="Caruso S.M."/>
            <person name="Garlena R.A."/>
            <person name="Russell D.A."/>
            <person name="Pope W.H."/>
            <person name="Jacobs-Sera D."/>
            <person name="Hatfull G.F."/>
        </authorList>
    </citation>
    <scope>NUCLEOTIDE SEQUENCE [LARGE SCALE GENOMIC DNA]</scope>
</reference>
<dbReference type="Proteomes" id="UP000290981">
    <property type="component" value="Segment"/>
</dbReference>